<keyword evidence="3" id="KW-0408">Iron</keyword>
<organism evidence="6 7">
    <name type="scientific">Coturnix japonica</name>
    <name type="common">Japanese quail</name>
    <name type="synonym">Coturnix coturnix japonica</name>
    <dbReference type="NCBI Taxonomy" id="93934"/>
    <lineage>
        <taxon>Eukaryota</taxon>
        <taxon>Metazoa</taxon>
        <taxon>Chordata</taxon>
        <taxon>Craniata</taxon>
        <taxon>Vertebrata</taxon>
        <taxon>Euteleostomi</taxon>
        <taxon>Archelosauria</taxon>
        <taxon>Archosauria</taxon>
        <taxon>Dinosauria</taxon>
        <taxon>Saurischia</taxon>
        <taxon>Theropoda</taxon>
        <taxon>Coelurosauria</taxon>
        <taxon>Aves</taxon>
        <taxon>Neognathae</taxon>
        <taxon>Galloanserae</taxon>
        <taxon>Galliformes</taxon>
        <taxon>Phasianidae</taxon>
        <taxon>Perdicinae</taxon>
        <taxon>Coturnix</taxon>
    </lineage>
</organism>
<dbReference type="PANTHER" id="PTHR21281:SF0">
    <property type="entry name" value="CYTOCHROME B5 DOMAIN-CONTAINING PROTEIN 1"/>
    <property type="match status" value="1"/>
</dbReference>
<evidence type="ECO:0000256" key="5">
    <source>
        <dbReference type="SAM" id="MobiDB-lite"/>
    </source>
</evidence>
<feature type="region of interest" description="Disordered" evidence="5">
    <location>
        <begin position="206"/>
        <end position="243"/>
    </location>
</feature>
<gene>
    <name evidence="6" type="primary">LOC107324333</name>
</gene>
<reference evidence="6" key="1">
    <citation type="submission" date="2015-11" db="EMBL/GenBank/DDBJ databases">
        <authorList>
            <consortium name="International Coturnix japonica Genome Analysis Consortium"/>
            <person name="Warren W."/>
            <person name="Burt D.W."/>
            <person name="Antin P.B."/>
            <person name="Lanford R."/>
            <person name="Gros J."/>
            <person name="Wilson R.K."/>
        </authorList>
    </citation>
    <scope>NUCLEOTIDE SEQUENCE [LARGE SCALE GENOMIC DNA]</scope>
</reference>
<dbReference type="AlphaFoldDB" id="A0A8C2YCQ1"/>
<dbReference type="InterPro" id="IPR052320">
    <property type="entry name" value="Cytochrome_b5_domain"/>
</dbReference>
<dbReference type="GeneTree" id="ENSGT00440000037582"/>
<evidence type="ECO:0000256" key="3">
    <source>
        <dbReference type="ARBA" id="ARBA00023004"/>
    </source>
</evidence>
<feature type="compositionally biased region" description="Pro residues" evidence="5">
    <location>
        <begin position="1"/>
        <end position="11"/>
    </location>
</feature>
<reference evidence="6" key="3">
    <citation type="submission" date="2025-09" db="UniProtKB">
        <authorList>
            <consortium name="Ensembl"/>
        </authorList>
    </citation>
    <scope>IDENTIFICATION</scope>
</reference>
<reference evidence="6" key="2">
    <citation type="submission" date="2025-08" db="UniProtKB">
        <authorList>
            <consortium name="Ensembl"/>
        </authorList>
    </citation>
    <scope>IDENTIFICATION</scope>
</reference>
<feature type="region of interest" description="Disordered" evidence="5">
    <location>
        <begin position="356"/>
        <end position="420"/>
    </location>
</feature>
<sequence>MEAPGPAPHTPHPISHTPHPTPLPSRPVPVRFRRSPSPGPSAAPSFPARCPRSFWTRIVSRRAPRSSRPLGSVRFGSVQLSSVRFGSARFSPAPLGPAVQPPAARRWTTAPVMPRGASPPTSGLRRRFPCRRHFGVLVAMDTAGGAERRPRYLTVREVAEEPGRLSALGRVYDLGPLLRERRGDAALNPLLGALGTDVSHCFDTDTGHPLSRVEPRTGQSGSRFPLGVPGSSQLHTPRSDGAPPWDAEWWRDPRLQLGRLSAAPRLLRLLNTLTGHSCVIEVCGEEPVGAALQRARGWREQLRKYTVCYGGVPLQPHLTLEQNGIPDGTAELRSLRLDPKDFIPTVLLYFNDDVGEDSEGRSSKCPQNPEDRPPFPPRMHPPKIAPQHLIYLRTPKTLKTRTPRSPPSNFHPTLAFPALQ</sequence>
<evidence type="ECO:0000256" key="2">
    <source>
        <dbReference type="ARBA" id="ARBA00022723"/>
    </source>
</evidence>
<evidence type="ECO:0000256" key="4">
    <source>
        <dbReference type="ARBA" id="ARBA00038168"/>
    </source>
</evidence>
<dbReference type="PANTHER" id="PTHR21281">
    <property type="entry name" value="CYTOCHROME B5 DOMAIN-CONTAINING PROTEIN 1"/>
    <property type="match status" value="1"/>
</dbReference>
<evidence type="ECO:0000313" key="7">
    <source>
        <dbReference type="Proteomes" id="UP000694412"/>
    </source>
</evidence>
<keyword evidence="2" id="KW-0479">Metal-binding</keyword>
<feature type="compositionally biased region" description="Basic and acidic residues" evidence="5">
    <location>
        <begin position="206"/>
        <end position="215"/>
    </location>
</feature>
<protein>
    <submittedName>
        <fullName evidence="6">Cytochrome b5 domain-containing protein 1</fullName>
    </submittedName>
</protein>
<name>A0A8C2YCQ1_COTJA</name>
<evidence type="ECO:0000256" key="1">
    <source>
        <dbReference type="ARBA" id="ARBA00022617"/>
    </source>
</evidence>
<proteinExistence type="inferred from homology"/>
<dbReference type="GO" id="GO:0003341">
    <property type="term" value="P:cilium movement"/>
    <property type="evidence" value="ECO:0007669"/>
    <property type="project" value="TreeGrafter"/>
</dbReference>
<accession>A0A8C2YCQ1</accession>
<keyword evidence="1" id="KW-0349">Heme</keyword>
<evidence type="ECO:0000313" key="6">
    <source>
        <dbReference type="Ensembl" id="ENSCJPP00005016989.1"/>
    </source>
</evidence>
<feature type="region of interest" description="Disordered" evidence="5">
    <location>
        <begin position="1"/>
        <end position="47"/>
    </location>
</feature>
<keyword evidence="7" id="KW-1185">Reference proteome</keyword>
<comment type="similarity">
    <text evidence="4">Belongs to the cytochrome b5 family.</text>
</comment>
<dbReference type="Proteomes" id="UP000694412">
    <property type="component" value="Chromosome 25"/>
</dbReference>
<dbReference type="Ensembl" id="ENSCJPT00005023770.1">
    <property type="protein sequence ID" value="ENSCJPP00005016989.1"/>
    <property type="gene ID" value="ENSCJPG00005013916.1"/>
</dbReference>
<dbReference type="GO" id="GO:0046872">
    <property type="term" value="F:metal ion binding"/>
    <property type="evidence" value="ECO:0007669"/>
    <property type="project" value="UniProtKB-KW"/>
</dbReference>